<reference evidence="2" key="1">
    <citation type="submission" date="2020-04" db="EMBL/GenBank/DDBJ databases">
        <authorList>
            <person name="Zhang T."/>
        </authorList>
    </citation>
    <scope>NUCLEOTIDE SEQUENCE</scope>
    <source>
        <strain evidence="2">HKST-UBA13</strain>
    </source>
</reference>
<dbReference type="EMBL" id="JAGQLJ010000094">
    <property type="protein sequence ID" value="MCA9381395.1"/>
    <property type="molecule type" value="Genomic_DNA"/>
</dbReference>
<sequence>TGTSRDSIVQVDITDHIKDLMGYEFTIALESYRDFRSEPLEIFSKEATGKTKPQLEMSYRLVDQDSTQTFAYNFSPAKISDLNQKTYNPLTGLHTWFDNDSNPNFVDSVDVYKRFEWDQVESSPGVYDFSVIQNEINKLAPGQKFAFRMRAMKSSDNNLPSYLSSSTMSCSNSCSASYTNVPDWDDPYLIERGRALAQAMAAEFDGNPKIAWIDLGIFGRFGEWNCACADTVSDAVAKQYVDMYTDYFKHTQLVMRDGQKPAFDYALAMSPNESGYSIGFRLDGYGQKKMYATYGDSFRHYSLFNSIKDQWKVAPVLGEFWAPGSSIDTTSTYYQAMQEAQSIHTTTIGNGNTEKWSNLNSQQKTDFNNLGYSLGYKYALDNLKLLTSPYIGGSAIIETSWSNLGNAPTYENWTPKLTFTNKNNTSQNFTVNLNSVDLKDVLPTTNRINNVDTPVIFADNISIPSSIPSGDYSVSLVIEQSGRNDLKLYNQDNGSSDPLNSDGVYSIGDITISSFIQCDSIEYSEFGQCIDGIKTRTATQTSPSNCTVPAESLQEICSLDKSGGISSGGGASALINSPRSETCPDIDYDRNGTLEYIDFISFRKYYRFSCDAAESYSSCGSIDANSSGSVDLSDFINFSIKYASKASCT</sequence>
<dbReference type="Proteomes" id="UP000775877">
    <property type="component" value="Unassembled WGS sequence"/>
</dbReference>
<organism evidence="2 3">
    <name type="scientific">Candidatus Dojkabacteria bacterium</name>
    <dbReference type="NCBI Taxonomy" id="2099670"/>
    <lineage>
        <taxon>Bacteria</taxon>
        <taxon>Candidatus Dojkabacteria</taxon>
    </lineage>
</organism>
<proteinExistence type="predicted"/>
<protein>
    <submittedName>
        <fullName evidence="2">DUF4832 domain-containing protein</fullName>
    </submittedName>
</protein>
<dbReference type="InterPro" id="IPR032267">
    <property type="entry name" value="DUF4832"/>
</dbReference>
<dbReference type="AlphaFoldDB" id="A0A955L1Y6"/>
<feature type="domain" description="DUF4832" evidence="1">
    <location>
        <begin position="307"/>
        <end position="480"/>
    </location>
</feature>
<evidence type="ECO:0000313" key="3">
    <source>
        <dbReference type="Proteomes" id="UP000775877"/>
    </source>
</evidence>
<gene>
    <name evidence="2" type="ORF">KC678_03960</name>
</gene>
<dbReference type="Pfam" id="PF16116">
    <property type="entry name" value="DUF4832"/>
    <property type="match status" value="1"/>
</dbReference>
<feature type="non-terminal residue" evidence="2">
    <location>
        <position position="1"/>
    </location>
</feature>
<name>A0A955L1Y6_9BACT</name>
<comment type="caution">
    <text evidence="2">The sequence shown here is derived from an EMBL/GenBank/DDBJ whole genome shotgun (WGS) entry which is preliminary data.</text>
</comment>
<evidence type="ECO:0000313" key="2">
    <source>
        <dbReference type="EMBL" id="MCA9381395.1"/>
    </source>
</evidence>
<reference evidence="2" key="2">
    <citation type="journal article" date="2021" name="Microbiome">
        <title>Successional dynamics and alternative stable states in a saline activated sludge microbial community over 9 years.</title>
        <authorList>
            <person name="Wang Y."/>
            <person name="Ye J."/>
            <person name="Ju F."/>
            <person name="Liu L."/>
            <person name="Boyd J.A."/>
            <person name="Deng Y."/>
            <person name="Parks D.H."/>
            <person name="Jiang X."/>
            <person name="Yin X."/>
            <person name="Woodcroft B.J."/>
            <person name="Tyson G.W."/>
            <person name="Hugenholtz P."/>
            <person name="Polz M.F."/>
            <person name="Zhang T."/>
        </authorList>
    </citation>
    <scope>NUCLEOTIDE SEQUENCE</scope>
    <source>
        <strain evidence="2">HKST-UBA13</strain>
    </source>
</reference>
<dbReference type="PROSITE" id="PS00018">
    <property type="entry name" value="EF_HAND_1"/>
    <property type="match status" value="1"/>
</dbReference>
<dbReference type="Gene3D" id="3.20.20.80">
    <property type="entry name" value="Glycosidases"/>
    <property type="match status" value="1"/>
</dbReference>
<dbReference type="InterPro" id="IPR018247">
    <property type="entry name" value="EF_Hand_1_Ca_BS"/>
</dbReference>
<evidence type="ECO:0000259" key="1">
    <source>
        <dbReference type="Pfam" id="PF16116"/>
    </source>
</evidence>
<accession>A0A955L1Y6</accession>